<feature type="transmembrane region" description="Helical" evidence="1">
    <location>
        <begin position="263"/>
        <end position="283"/>
    </location>
</feature>
<feature type="transmembrane region" description="Helical" evidence="1">
    <location>
        <begin position="290"/>
        <end position="309"/>
    </location>
</feature>
<evidence type="ECO:0000256" key="1">
    <source>
        <dbReference type="SAM" id="Phobius"/>
    </source>
</evidence>
<gene>
    <name evidence="2" type="ordered locus">Calni_1519</name>
</gene>
<dbReference type="RefSeq" id="WP_013451638.1">
    <property type="nucleotide sequence ID" value="NC_014758.1"/>
</dbReference>
<dbReference type="EMBL" id="CP002347">
    <property type="protein sequence ID" value="ADR19427.1"/>
    <property type="molecule type" value="Genomic_DNA"/>
</dbReference>
<keyword evidence="1" id="KW-0812">Transmembrane</keyword>
<reference key="1">
    <citation type="submission" date="2010-11" db="EMBL/GenBank/DDBJ databases">
        <title>The complete genome of chromosome of Calditerrivibrio nitroreducens DSM 19672.</title>
        <authorList>
            <consortium name="US DOE Joint Genome Institute (JGI-PGF)"/>
            <person name="Lucas S."/>
            <person name="Copeland A."/>
            <person name="Lapidus A."/>
            <person name="Bruce D."/>
            <person name="Goodwin L."/>
            <person name="Pitluck S."/>
            <person name="Kyrpides N."/>
            <person name="Mavromatis K."/>
            <person name="Ivanova N."/>
            <person name="Mikhailova N."/>
            <person name="Zeytun A."/>
            <person name="Brettin T."/>
            <person name="Detter J.C."/>
            <person name="Tapia R."/>
            <person name="Han C."/>
            <person name="Land M."/>
            <person name="Hauser L."/>
            <person name="Markowitz V."/>
            <person name="Cheng J.-F."/>
            <person name="Hugenholtz P."/>
            <person name="Woyke T."/>
            <person name="Wu D."/>
            <person name="Spring S."/>
            <person name="Schroeder M."/>
            <person name="Brambilla E."/>
            <person name="Klenk H.-P."/>
            <person name="Eisen J.A."/>
        </authorList>
    </citation>
    <scope>NUCLEOTIDE SEQUENCE [LARGE SCALE GENOMIC DNA]</scope>
    <source>
        <strain>DSM 19672</strain>
    </source>
</reference>
<feature type="transmembrane region" description="Helical" evidence="1">
    <location>
        <begin position="69"/>
        <end position="89"/>
    </location>
</feature>
<keyword evidence="1" id="KW-1133">Transmembrane helix</keyword>
<keyword evidence="1" id="KW-0472">Membrane</keyword>
<dbReference type="HOGENOM" id="CLU_065972_0_0_0"/>
<reference evidence="2 3" key="2">
    <citation type="journal article" date="2011" name="Stand. Genomic Sci.">
        <title>Complete genome sequence of Calditerrivibrio nitroreducens type strain (Yu37-1).</title>
        <authorList>
            <person name="Pitluck S."/>
            <person name="Sikorski J."/>
            <person name="Zeytun A."/>
            <person name="Lapidus A."/>
            <person name="Nolan M."/>
            <person name="Lucas S."/>
            <person name="Hammon N."/>
            <person name="Deshpande S."/>
            <person name="Cheng J.F."/>
            <person name="Tapia R."/>
            <person name="Han C."/>
            <person name="Goodwin L."/>
            <person name="Liolios K."/>
            <person name="Pagani I."/>
            <person name="Ivanova N."/>
            <person name="Mavromatis K."/>
            <person name="Pati A."/>
            <person name="Chen A."/>
            <person name="Palaniappan K."/>
            <person name="Hauser L."/>
            <person name="Chang Y.J."/>
            <person name="Jeffries C.D."/>
            <person name="Detter J.C."/>
            <person name="Brambilla E."/>
            <person name="Djao O.D."/>
            <person name="Rohde M."/>
            <person name="Spring S."/>
            <person name="Goker M."/>
            <person name="Woyke T."/>
            <person name="Bristow J."/>
            <person name="Eisen J.A."/>
            <person name="Markowitz V."/>
            <person name="Hugenholtz P."/>
            <person name="Kyrpides N.C."/>
            <person name="Klenk H.P."/>
            <person name="Land M."/>
        </authorList>
    </citation>
    <scope>NUCLEOTIDE SEQUENCE [LARGE SCALE GENOMIC DNA]</scope>
    <source>
        <strain evidence="3">DSM 19672 / NBRC 101217 / Yu37-1</strain>
    </source>
</reference>
<feature type="transmembrane region" description="Helical" evidence="1">
    <location>
        <begin position="191"/>
        <end position="209"/>
    </location>
</feature>
<dbReference type="OrthoDB" id="9810382at2"/>
<feature type="transmembrane region" description="Helical" evidence="1">
    <location>
        <begin position="138"/>
        <end position="159"/>
    </location>
</feature>
<dbReference type="AlphaFoldDB" id="E4TES0"/>
<evidence type="ECO:0000313" key="2">
    <source>
        <dbReference type="EMBL" id="ADR19427.1"/>
    </source>
</evidence>
<name>E4TES0_CALNY</name>
<sequence precursor="true">MNELLIPMSSPVPLSSPAWLFLFFLVFTFFVHILFVNLTLGGSILLLVSKYISKNFGYESYNNVAEEIGYLNTFNISMTITTGVAPLLFIQTMYENFFYTSSILLSWKWLFVLISIILAYYFYYIYKFKPFGFKNTGGKGIIFIIFATILFIYVAMIFVGNTLLSMQPEIWKEVYLGKKSFFSTTTYLPRLFHFFFGTIAFAGVFLMVYSKFRKSLLEDTRIAMYKLGKGSFFIATLINIFVGFWFLYSHEAKIFNLLMGKNLLGTLLLWIVVVLAVISVVFIKKIPDSLLITIMLIMVAFMTVVRRIVEDGYFSKYVDIYNLKTDPYWGIFVLFVLLFVALLITLYYGMVRVYKDIKR</sequence>
<feature type="transmembrane region" description="Helical" evidence="1">
    <location>
        <begin position="230"/>
        <end position="248"/>
    </location>
</feature>
<protein>
    <submittedName>
        <fullName evidence="2">Uncharacterized protein</fullName>
    </submittedName>
</protein>
<accession>E4TES0</accession>
<proteinExistence type="predicted"/>
<feature type="transmembrane region" description="Helical" evidence="1">
    <location>
        <begin position="329"/>
        <end position="349"/>
    </location>
</feature>
<organism evidence="2 3">
    <name type="scientific">Calditerrivibrio nitroreducens (strain DSM 19672 / NBRC 101217 / Yu37-1)</name>
    <dbReference type="NCBI Taxonomy" id="768670"/>
    <lineage>
        <taxon>Bacteria</taxon>
        <taxon>Pseudomonadati</taxon>
        <taxon>Deferribacterota</taxon>
        <taxon>Deferribacteres</taxon>
        <taxon>Deferribacterales</taxon>
        <taxon>Calditerrivibrionaceae</taxon>
    </lineage>
</organism>
<keyword evidence="3" id="KW-1185">Reference proteome</keyword>
<dbReference type="Proteomes" id="UP000007039">
    <property type="component" value="Chromosome"/>
</dbReference>
<feature type="transmembrane region" description="Helical" evidence="1">
    <location>
        <begin position="20"/>
        <end position="48"/>
    </location>
</feature>
<dbReference type="eggNOG" id="COG1271">
    <property type="taxonomic scope" value="Bacteria"/>
</dbReference>
<feature type="transmembrane region" description="Helical" evidence="1">
    <location>
        <begin position="109"/>
        <end position="126"/>
    </location>
</feature>
<dbReference type="KEGG" id="cni:Calni_1519"/>
<dbReference type="STRING" id="768670.Calni_1519"/>
<evidence type="ECO:0000313" key="3">
    <source>
        <dbReference type="Proteomes" id="UP000007039"/>
    </source>
</evidence>